<dbReference type="EMBL" id="OZ034822">
    <property type="protein sequence ID" value="CAL1410082.1"/>
    <property type="molecule type" value="Genomic_DNA"/>
</dbReference>
<evidence type="ECO:0000256" key="1">
    <source>
        <dbReference type="SAM" id="MobiDB-lite"/>
    </source>
</evidence>
<keyword evidence="3" id="KW-1185">Reference proteome</keyword>
<proteinExistence type="predicted"/>
<dbReference type="Proteomes" id="UP001497516">
    <property type="component" value="Chromosome 9"/>
</dbReference>
<protein>
    <submittedName>
        <fullName evidence="2">Uncharacterized protein</fullName>
    </submittedName>
</protein>
<accession>A0AAV2GIJ8</accession>
<evidence type="ECO:0000313" key="3">
    <source>
        <dbReference type="Proteomes" id="UP001497516"/>
    </source>
</evidence>
<evidence type="ECO:0000313" key="2">
    <source>
        <dbReference type="EMBL" id="CAL1410082.1"/>
    </source>
</evidence>
<name>A0AAV2GIJ8_9ROSI</name>
<dbReference type="AlphaFoldDB" id="A0AAV2GIJ8"/>
<feature type="region of interest" description="Disordered" evidence="1">
    <location>
        <begin position="96"/>
        <end position="119"/>
    </location>
</feature>
<reference evidence="2 3" key="1">
    <citation type="submission" date="2024-04" db="EMBL/GenBank/DDBJ databases">
        <authorList>
            <person name="Fracassetti M."/>
        </authorList>
    </citation>
    <scope>NUCLEOTIDE SEQUENCE [LARGE SCALE GENOMIC DNA]</scope>
</reference>
<organism evidence="2 3">
    <name type="scientific">Linum trigynum</name>
    <dbReference type="NCBI Taxonomy" id="586398"/>
    <lineage>
        <taxon>Eukaryota</taxon>
        <taxon>Viridiplantae</taxon>
        <taxon>Streptophyta</taxon>
        <taxon>Embryophyta</taxon>
        <taxon>Tracheophyta</taxon>
        <taxon>Spermatophyta</taxon>
        <taxon>Magnoliopsida</taxon>
        <taxon>eudicotyledons</taxon>
        <taxon>Gunneridae</taxon>
        <taxon>Pentapetalae</taxon>
        <taxon>rosids</taxon>
        <taxon>fabids</taxon>
        <taxon>Malpighiales</taxon>
        <taxon>Linaceae</taxon>
        <taxon>Linum</taxon>
    </lineage>
</organism>
<sequence>MLLAFRLHKFHVTFPPAPFQQLAVMLPSRSQEILLRHHNQHVRAAQPGQVRLERRVQIRVVQPGRRRRAGQQPEPLPPIGHLSRLVVDRFLPGEIRVDQDQPGQPRQPLYLFSPVPSVA</sequence>
<gene>
    <name evidence="2" type="ORF">LTRI10_LOCUS49528</name>
</gene>